<dbReference type="AlphaFoldDB" id="A0A1F4ZTL1"/>
<accession>A0A1F4ZTL1</accession>
<dbReference type="EMBL" id="MEXR01000037">
    <property type="protein sequence ID" value="OGD09166.1"/>
    <property type="molecule type" value="Genomic_DNA"/>
</dbReference>
<gene>
    <name evidence="1" type="ORF">A2397_04250</name>
</gene>
<comment type="caution">
    <text evidence="1">The sequence shown here is derived from an EMBL/GenBank/DDBJ whole genome shotgun (WGS) entry which is preliminary data.</text>
</comment>
<dbReference type="Proteomes" id="UP000176424">
    <property type="component" value="Unassembled WGS sequence"/>
</dbReference>
<evidence type="ECO:0000313" key="2">
    <source>
        <dbReference type="Proteomes" id="UP000176424"/>
    </source>
</evidence>
<proteinExistence type="predicted"/>
<protein>
    <submittedName>
        <fullName evidence="1">Uncharacterized protein</fullName>
    </submittedName>
</protein>
<sequence length="158" mass="17720">MAKIRELQESRNEALFMSYIENKYGNIVEFDPNKLTADQVRQALGSRVAFHHTILRSDYSGMTYGGLHNTQNEAIQARNKLANQASRTSIGDGAISPDISSERRAIIEKQMQQAEARKWNEAPIIELQPGQQYHPWASINPPYIHGIDDGTHGSTNKG</sequence>
<organism evidence="1 2">
    <name type="scientific">Candidatus Amesbacteria bacterium RIFOXYB1_FULL_44_23</name>
    <dbReference type="NCBI Taxonomy" id="1797263"/>
    <lineage>
        <taxon>Bacteria</taxon>
        <taxon>Candidatus Amesiibacteriota</taxon>
    </lineage>
</organism>
<name>A0A1F4ZTL1_9BACT</name>
<reference evidence="1 2" key="1">
    <citation type="journal article" date="2016" name="Nat. Commun.">
        <title>Thousands of microbial genomes shed light on interconnected biogeochemical processes in an aquifer system.</title>
        <authorList>
            <person name="Anantharaman K."/>
            <person name="Brown C.T."/>
            <person name="Hug L.A."/>
            <person name="Sharon I."/>
            <person name="Castelle C.J."/>
            <person name="Probst A.J."/>
            <person name="Thomas B.C."/>
            <person name="Singh A."/>
            <person name="Wilkins M.J."/>
            <person name="Karaoz U."/>
            <person name="Brodie E.L."/>
            <person name="Williams K.H."/>
            <person name="Hubbard S.S."/>
            <person name="Banfield J.F."/>
        </authorList>
    </citation>
    <scope>NUCLEOTIDE SEQUENCE [LARGE SCALE GENOMIC DNA]</scope>
</reference>
<evidence type="ECO:0000313" key="1">
    <source>
        <dbReference type="EMBL" id="OGD09166.1"/>
    </source>
</evidence>